<name>A0A3G8LHU8_9MOLU</name>
<proteinExistence type="predicted"/>
<dbReference type="InterPro" id="IPR012337">
    <property type="entry name" value="RNaseH-like_sf"/>
</dbReference>
<reference evidence="2 3" key="1">
    <citation type="submission" date="2018-11" db="EMBL/GenBank/DDBJ databases">
        <title>Genome sequence of Mycoplasma struthionis sp. nov.</title>
        <authorList>
            <person name="Spergser J."/>
        </authorList>
    </citation>
    <scope>NUCLEOTIDE SEQUENCE [LARGE SCALE GENOMIC DNA]</scope>
    <source>
        <strain evidence="2 3">237IA</strain>
    </source>
</reference>
<organism evidence="2 3">
    <name type="scientific">Mycoplasma struthionis</name>
    <dbReference type="NCBI Taxonomy" id="538220"/>
    <lineage>
        <taxon>Bacteria</taxon>
        <taxon>Bacillati</taxon>
        <taxon>Mycoplasmatota</taxon>
        <taxon>Mollicutes</taxon>
        <taxon>Mycoplasmataceae</taxon>
        <taxon>Mycoplasma</taxon>
    </lineage>
</organism>
<sequence length="426" mass="51363">MCFFMSRKQFTAEQKLKYIKILIEKDLEMAMITFVEDFWEERYKENYLKYKNKRNPFKYAKMLITDWYNLYNLDMELLKSKTGIAPKKGKSGRKRKISINDLNEYERQFYQDVLEEILEEHGITNSDIIEKVKKRKDEKNIKNCRMKILAEIFDINRTSIYSNYLKKQKKDSKEKYIKQEIIDWILAEAEKSGLVIGRDKLYYKYIRSTKKYVSSYVFRINYEKSQYKSLSYVRSNKSRPPKKAKYDKIWTDDFLKGDFSSSFFAQTIHADIKYVRVKEQWYYLHVLTETFSNSILNWTLSKERTADSTIKLLDETIKKFKIKPQIFHSDHGIEYANNKFRDFLKTNNIKQSMSPKGNSLANRPSEYLFSIFQRELFDFYDTSKMNLLNVYNIVNKFVVWYNLDRPQSNMEYKTPYAVNQHIAFCV</sequence>
<dbReference type="InterPro" id="IPR001584">
    <property type="entry name" value="Integrase_cat-core"/>
</dbReference>
<keyword evidence="3" id="KW-1185">Reference proteome</keyword>
<gene>
    <name evidence="2" type="ORF">EGN60_03135</name>
</gene>
<dbReference type="Pfam" id="PF00665">
    <property type="entry name" value="rve"/>
    <property type="match status" value="1"/>
</dbReference>
<dbReference type="PANTHER" id="PTHR46889">
    <property type="entry name" value="TRANSPOSASE INSF FOR INSERTION SEQUENCE IS3B-RELATED"/>
    <property type="match status" value="1"/>
</dbReference>
<evidence type="ECO:0000313" key="2">
    <source>
        <dbReference type="EMBL" id="AZG68917.1"/>
    </source>
</evidence>
<dbReference type="KEGG" id="mstr:EGN60_03135"/>
<dbReference type="Proteomes" id="UP000275883">
    <property type="component" value="Chromosome"/>
</dbReference>
<evidence type="ECO:0000259" key="1">
    <source>
        <dbReference type="PROSITE" id="PS50994"/>
    </source>
</evidence>
<dbReference type="AlphaFoldDB" id="A0A3G8LHU8"/>
<dbReference type="SUPFAM" id="SSF53098">
    <property type="entry name" value="Ribonuclease H-like"/>
    <property type="match status" value="1"/>
</dbReference>
<dbReference type="PANTHER" id="PTHR46889:SF5">
    <property type="entry name" value="INTEGRASE PROTEIN"/>
    <property type="match status" value="1"/>
</dbReference>
<accession>A0A3G8LHU8</accession>
<protein>
    <submittedName>
        <fullName evidence="2">Transposase</fullName>
    </submittedName>
</protein>
<dbReference type="InterPro" id="IPR050900">
    <property type="entry name" value="Transposase_IS3/IS150/IS904"/>
</dbReference>
<feature type="domain" description="Integrase catalytic" evidence="1">
    <location>
        <begin position="236"/>
        <end position="423"/>
    </location>
</feature>
<dbReference type="GO" id="GO:0003676">
    <property type="term" value="F:nucleic acid binding"/>
    <property type="evidence" value="ECO:0007669"/>
    <property type="project" value="InterPro"/>
</dbReference>
<dbReference type="InterPro" id="IPR036397">
    <property type="entry name" value="RNaseH_sf"/>
</dbReference>
<evidence type="ECO:0000313" key="3">
    <source>
        <dbReference type="Proteomes" id="UP000275883"/>
    </source>
</evidence>
<dbReference type="Gene3D" id="3.30.420.10">
    <property type="entry name" value="Ribonuclease H-like superfamily/Ribonuclease H"/>
    <property type="match status" value="1"/>
</dbReference>
<dbReference type="GO" id="GO:0015074">
    <property type="term" value="P:DNA integration"/>
    <property type="evidence" value="ECO:0007669"/>
    <property type="project" value="InterPro"/>
</dbReference>
<dbReference type="EMBL" id="CP034044">
    <property type="protein sequence ID" value="AZG68917.1"/>
    <property type="molecule type" value="Genomic_DNA"/>
</dbReference>
<dbReference type="PROSITE" id="PS50994">
    <property type="entry name" value="INTEGRASE"/>
    <property type="match status" value="1"/>
</dbReference>